<evidence type="ECO:0000313" key="2">
    <source>
        <dbReference type="Proteomes" id="UP000823775"/>
    </source>
</evidence>
<organism evidence="1 2">
    <name type="scientific">Datura stramonium</name>
    <name type="common">Jimsonweed</name>
    <name type="synonym">Common thornapple</name>
    <dbReference type="NCBI Taxonomy" id="4076"/>
    <lineage>
        <taxon>Eukaryota</taxon>
        <taxon>Viridiplantae</taxon>
        <taxon>Streptophyta</taxon>
        <taxon>Embryophyta</taxon>
        <taxon>Tracheophyta</taxon>
        <taxon>Spermatophyta</taxon>
        <taxon>Magnoliopsida</taxon>
        <taxon>eudicotyledons</taxon>
        <taxon>Gunneridae</taxon>
        <taxon>Pentapetalae</taxon>
        <taxon>asterids</taxon>
        <taxon>lamiids</taxon>
        <taxon>Solanales</taxon>
        <taxon>Solanaceae</taxon>
        <taxon>Solanoideae</taxon>
        <taxon>Datureae</taxon>
        <taxon>Datura</taxon>
    </lineage>
</organism>
<dbReference type="EMBL" id="JACEIK010070652">
    <property type="protein sequence ID" value="MCE5167270.1"/>
    <property type="molecule type" value="Genomic_DNA"/>
</dbReference>
<feature type="non-terminal residue" evidence="1">
    <location>
        <position position="135"/>
    </location>
</feature>
<protein>
    <submittedName>
        <fullName evidence="1">Uncharacterized protein</fullName>
    </submittedName>
</protein>
<dbReference type="Proteomes" id="UP000823775">
    <property type="component" value="Unassembled WGS sequence"/>
</dbReference>
<gene>
    <name evidence="1" type="ORF">HAX54_045523</name>
</gene>
<reference evidence="1 2" key="1">
    <citation type="journal article" date="2021" name="BMC Genomics">
        <title>Datura genome reveals duplications of psychoactive alkaloid biosynthetic genes and high mutation rate following tissue culture.</title>
        <authorList>
            <person name="Rajewski A."/>
            <person name="Carter-House D."/>
            <person name="Stajich J."/>
            <person name="Litt A."/>
        </authorList>
    </citation>
    <scope>NUCLEOTIDE SEQUENCE [LARGE SCALE GENOMIC DNA]</scope>
    <source>
        <strain evidence="1">AR-01</strain>
    </source>
</reference>
<keyword evidence="2" id="KW-1185">Reference proteome</keyword>
<accession>A0ABS8Y6I4</accession>
<evidence type="ECO:0000313" key="1">
    <source>
        <dbReference type="EMBL" id="MCE5167270.1"/>
    </source>
</evidence>
<name>A0ABS8Y6I4_DATST</name>
<sequence>MDDGGWRYGFSGGSGGSCSGGTTGGLTVSLRSEGKKMGIAGGGPELLFTVARQVGRREGDDWRGMERRGWFGLVVAECYLAGSGRRSASPICCLRRKREMRRPVFGCWFRTEKGDRERERGRWAALGLKQWYSGG</sequence>
<comment type="caution">
    <text evidence="1">The sequence shown here is derived from an EMBL/GenBank/DDBJ whole genome shotgun (WGS) entry which is preliminary data.</text>
</comment>
<proteinExistence type="predicted"/>
<dbReference type="PROSITE" id="PS51257">
    <property type="entry name" value="PROKAR_LIPOPROTEIN"/>
    <property type="match status" value="1"/>
</dbReference>